<name>W5TNK2_9NOCA</name>
<dbReference type="HOGENOM" id="CLU_055029_2_1_11"/>
<dbReference type="Gene3D" id="3.40.50.10310">
    <property type="entry name" value="Creatininase"/>
    <property type="match status" value="1"/>
</dbReference>
<evidence type="ECO:0000256" key="3">
    <source>
        <dbReference type="ARBA" id="ARBA00022801"/>
    </source>
</evidence>
<evidence type="ECO:0000256" key="5">
    <source>
        <dbReference type="ARBA" id="ARBA00024029"/>
    </source>
</evidence>
<dbReference type="AlphaFoldDB" id="W5TNK2"/>
<keyword evidence="8" id="KW-1185">Reference proteome</keyword>
<dbReference type="PANTHER" id="PTHR35005">
    <property type="entry name" value="3-DEHYDRO-SCYLLO-INOSOSE HYDROLASE"/>
    <property type="match status" value="1"/>
</dbReference>
<proteinExistence type="inferred from homology"/>
<dbReference type="eggNOG" id="COG1402">
    <property type="taxonomic scope" value="Bacteria"/>
</dbReference>
<organism evidence="7 8">
    <name type="scientific">Nocardia nova SH22a</name>
    <dbReference type="NCBI Taxonomy" id="1415166"/>
    <lineage>
        <taxon>Bacteria</taxon>
        <taxon>Bacillati</taxon>
        <taxon>Actinomycetota</taxon>
        <taxon>Actinomycetes</taxon>
        <taxon>Mycobacteriales</taxon>
        <taxon>Nocardiaceae</taxon>
        <taxon>Nocardia</taxon>
    </lineage>
</organism>
<dbReference type="SUPFAM" id="SSF102215">
    <property type="entry name" value="Creatininase"/>
    <property type="match status" value="1"/>
</dbReference>
<evidence type="ECO:0000313" key="8">
    <source>
        <dbReference type="Proteomes" id="UP000019150"/>
    </source>
</evidence>
<feature type="compositionally biased region" description="Basic and acidic residues" evidence="6">
    <location>
        <begin position="219"/>
        <end position="230"/>
    </location>
</feature>
<dbReference type="GO" id="GO:0046872">
    <property type="term" value="F:metal ion binding"/>
    <property type="evidence" value="ECO:0007669"/>
    <property type="project" value="UniProtKB-KW"/>
</dbReference>
<dbReference type="STRING" id="1415166.NONO_c57650"/>
<dbReference type="PANTHER" id="PTHR35005:SF1">
    <property type="entry name" value="2-AMINO-5-FORMYLAMINO-6-RIBOSYLAMINOPYRIMIDIN-4(3H)-ONE 5'-MONOPHOSPHATE DEFORMYLASE"/>
    <property type="match status" value="1"/>
</dbReference>
<gene>
    <name evidence="7" type="ORF">NONO_c57650</name>
</gene>
<dbReference type="Pfam" id="PF02633">
    <property type="entry name" value="Creatininase"/>
    <property type="match status" value="1"/>
</dbReference>
<dbReference type="NCBIfam" id="TIGR03964">
    <property type="entry name" value="mycofact_creat"/>
    <property type="match status" value="1"/>
</dbReference>
<dbReference type="InterPro" id="IPR003785">
    <property type="entry name" value="Creatininase/forma_Hydrolase"/>
</dbReference>
<evidence type="ECO:0000256" key="2">
    <source>
        <dbReference type="ARBA" id="ARBA00022723"/>
    </source>
</evidence>
<dbReference type="InterPro" id="IPR024087">
    <property type="entry name" value="Creatininase-like_sf"/>
</dbReference>
<feature type="region of interest" description="Disordered" evidence="6">
    <location>
        <begin position="219"/>
        <end position="242"/>
    </location>
</feature>
<dbReference type="RefSeq" id="WP_025351901.1">
    <property type="nucleotide sequence ID" value="NZ_CP006850.1"/>
</dbReference>
<evidence type="ECO:0000256" key="4">
    <source>
        <dbReference type="ARBA" id="ARBA00022833"/>
    </source>
</evidence>
<dbReference type="EMBL" id="CP006850">
    <property type="protein sequence ID" value="AHH20543.1"/>
    <property type="molecule type" value="Genomic_DNA"/>
</dbReference>
<dbReference type="OrthoDB" id="9801445at2"/>
<comment type="similarity">
    <text evidence="5">Belongs to the creatininase superfamily.</text>
</comment>
<keyword evidence="3" id="KW-0378">Hydrolase</keyword>
<keyword evidence="2" id="KW-0479">Metal-binding</keyword>
<accession>W5TNK2</accession>
<dbReference type="InterPro" id="IPR023871">
    <property type="entry name" value="MftE"/>
</dbReference>
<comment type="cofactor">
    <cofactor evidence="1">
        <name>Zn(2+)</name>
        <dbReference type="ChEBI" id="CHEBI:29105"/>
    </cofactor>
</comment>
<evidence type="ECO:0000256" key="6">
    <source>
        <dbReference type="SAM" id="MobiDB-lite"/>
    </source>
</evidence>
<keyword evidence="4" id="KW-0862">Zinc</keyword>
<dbReference type="KEGG" id="nno:NONO_c57650"/>
<dbReference type="Proteomes" id="UP000019150">
    <property type="component" value="Chromosome"/>
</dbReference>
<dbReference type="GO" id="GO:0016811">
    <property type="term" value="F:hydrolase activity, acting on carbon-nitrogen (but not peptide) bonds, in linear amides"/>
    <property type="evidence" value="ECO:0007669"/>
    <property type="project" value="TreeGrafter"/>
</dbReference>
<reference evidence="7 8" key="1">
    <citation type="journal article" date="2014" name="Appl. Environ. Microbiol.">
        <title>Insights into the Microbial Degradation of Rubber and Gutta-Percha by Analysis of the Complete Genome of Nocardia nova SH22a.</title>
        <authorList>
            <person name="Luo Q."/>
            <person name="Hiessl S."/>
            <person name="Poehlein A."/>
            <person name="Daniel R."/>
            <person name="Steinbuchel A."/>
        </authorList>
    </citation>
    <scope>NUCLEOTIDE SEQUENCE [LARGE SCALE GENOMIC DNA]</scope>
    <source>
        <strain evidence="7">SH22a</strain>
    </source>
</reference>
<sequence length="242" mass="25516">MRLADLTSADLTTPLLLAIPLGATEQHGPHLPLGTDTAVAVELCERLADARPDIVVAPAIPYGSSGEHAGFPGTLSIGHAALELVILELVRSADEFAGVILVNGHGGNLEPLRAACRRLTTEGRAPLLWSPTGPADDTHAGHTETSVMLTLHPDLVATDRAEPGNTQHLRDLMPQLRSGGVKAVSDNGILGNPTTATAENGTSILDRWTTALLTAVTERFPDNHPSDEGPSKAWPLTDRRDQ</sequence>
<protein>
    <submittedName>
        <fullName evidence="7">Putative creatininase</fullName>
    </submittedName>
</protein>
<evidence type="ECO:0000313" key="7">
    <source>
        <dbReference type="EMBL" id="AHH20543.1"/>
    </source>
</evidence>
<evidence type="ECO:0000256" key="1">
    <source>
        <dbReference type="ARBA" id="ARBA00001947"/>
    </source>
</evidence>
<dbReference type="GO" id="GO:0009231">
    <property type="term" value="P:riboflavin biosynthetic process"/>
    <property type="evidence" value="ECO:0007669"/>
    <property type="project" value="TreeGrafter"/>
</dbReference>
<dbReference type="PATRIC" id="fig|1415166.3.peg.5940"/>